<keyword evidence="3" id="KW-1185">Reference proteome</keyword>
<organism evidence="2 3">
    <name type="scientific">Entomortierella chlamydospora</name>
    <dbReference type="NCBI Taxonomy" id="101097"/>
    <lineage>
        <taxon>Eukaryota</taxon>
        <taxon>Fungi</taxon>
        <taxon>Fungi incertae sedis</taxon>
        <taxon>Mucoromycota</taxon>
        <taxon>Mortierellomycotina</taxon>
        <taxon>Mortierellomycetes</taxon>
        <taxon>Mortierellales</taxon>
        <taxon>Mortierellaceae</taxon>
        <taxon>Entomortierella</taxon>
    </lineage>
</organism>
<proteinExistence type="predicted"/>
<evidence type="ECO:0000313" key="2">
    <source>
        <dbReference type="EMBL" id="KAG0024323.1"/>
    </source>
</evidence>
<accession>A0A9P6N4J6</accession>
<feature type="region of interest" description="Disordered" evidence="1">
    <location>
        <begin position="39"/>
        <end position="85"/>
    </location>
</feature>
<name>A0A9P6N4J6_9FUNG</name>
<comment type="caution">
    <text evidence="2">The sequence shown here is derived from an EMBL/GenBank/DDBJ whole genome shotgun (WGS) entry which is preliminary data.</text>
</comment>
<evidence type="ECO:0000256" key="1">
    <source>
        <dbReference type="SAM" id="MobiDB-lite"/>
    </source>
</evidence>
<dbReference type="AlphaFoldDB" id="A0A9P6N4J6"/>
<feature type="region of interest" description="Disordered" evidence="1">
    <location>
        <begin position="233"/>
        <end position="308"/>
    </location>
</feature>
<sequence>MLPPVVNSHDNTPTTMEELLAAMEQRFNKLLETRFTELQQNNHSSSEDSSDDNDPSDQRFVPAKLADTFYPSEDQKRKFPDMYPDDPQSFFDREPLSEDARREVFKDFPKNARRSYTAPPHSSAFQPSPMGKKADDSLIRIQQRLAHLTRPLDYIRTLAENMDPAAAELIDSFGTFMAEQLQDLASSISKLRIELVQKDGNFPAQSSSVRPLLDPQQEADRIKAAKALAKVFSRSENTNANRGYKRNQQQGQKRQYRHQSRKQDKSSRNNYDDDDDSDNQSFSSKDKGKGSGKNNNQYRGRSRSKGRK</sequence>
<dbReference type="EMBL" id="JAAAID010000022">
    <property type="protein sequence ID" value="KAG0024323.1"/>
    <property type="molecule type" value="Genomic_DNA"/>
</dbReference>
<reference evidence="2" key="1">
    <citation type="journal article" date="2020" name="Fungal Divers.">
        <title>Resolving the Mortierellaceae phylogeny through synthesis of multi-gene phylogenetics and phylogenomics.</title>
        <authorList>
            <person name="Vandepol N."/>
            <person name="Liber J."/>
            <person name="Desiro A."/>
            <person name="Na H."/>
            <person name="Kennedy M."/>
            <person name="Barry K."/>
            <person name="Grigoriev I.V."/>
            <person name="Miller A.N."/>
            <person name="O'Donnell K."/>
            <person name="Stajich J.E."/>
            <person name="Bonito G."/>
        </authorList>
    </citation>
    <scope>NUCLEOTIDE SEQUENCE</scope>
    <source>
        <strain evidence="2">NRRL 2769</strain>
    </source>
</reference>
<feature type="compositionally biased region" description="Basic and acidic residues" evidence="1">
    <location>
        <begin position="261"/>
        <end position="271"/>
    </location>
</feature>
<feature type="region of interest" description="Disordered" evidence="1">
    <location>
        <begin position="112"/>
        <end position="133"/>
    </location>
</feature>
<dbReference type="Proteomes" id="UP000703661">
    <property type="component" value="Unassembled WGS sequence"/>
</dbReference>
<evidence type="ECO:0000313" key="3">
    <source>
        <dbReference type="Proteomes" id="UP000703661"/>
    </source>
</evidence>
<protein>
    <submittedName>
        <fullName evidence="2">Uncharacterized protein</fullName>
    </submittedName>
</protein>
<gene>
    <name evidence="2" type="ORF">BGZ80_004285</name>
</gene>